<evidence type="ECO:0000313" key="5">
    <source>
        <dbReference type="Proteomes" id="UP000009170"/>
    </source>
</evidence>
<dbReference type="AlphaFoldDB" id="A0A090M6I5"/>
<gene>
    <name evidence="4" type="ORF">OT_ostta12g01470</name>
</gene>
<name>A0A090M6I5_OSTTA</name>
<reference evidence="4 5" key="2">
    <citation type="journal article" date="2014" name="BMC Genomics">
        <title>An improved genome of the model marine alga Ostreococcus tauri unfolds by assessing Illumina de novo assemblies.</title>
        <authorList>
            <person name="Blanc-Mathieu R."/>
            <person name="Verhelst B."/>
            <person name="Derelle E."/>
            <person name="Rombauts S."/>
            <person name="Bouget F.Y."/>
            <person name="Carre I."/>
            <person name="Chateau A."/>
            <person name="Eyre-Walker A."/>
            <person name="Grimsley N."/>
            <person name="Moreau H."/>
            <person name="Piegu B."/>
            <person name="Rivals E."/>
            <person name="Schackwitz W."/>
            <person name="Van de Peer Y."/>
            <person name="Piganeau G."/>
        </authorList>
    </citation>
    <scope>NUCLEOTIDE SEQUENCE [LARGE SCALE GENOMIC DNA]</scope>
    <source>
        <strain evidence="5">OTTH 0595 / CCAP 157/2 / RCC745</strain>
    </source>
</reference>
<dbReference type="InterPro" id="IPR000073">
    <property type="entry name" value="AB_hydrolase_1"/>
</dbReference>
<dbReference type="InterPro" id="IPR029058">
    <property type="entry name" value="AB_hydrolase_fold"/>
</dbReference>
<dbReference type="OrthoDB" id="8119704at2759"/>
<dbReference type="FunCoup" id="A0A090M6I5">
    <property type="interactions" value="1295"/>
</dbReference>
<dbReference type="GeneID" id="9836160"/>
<comment type="similarity">
    <text evidence="1">Belongs to the peptidase S33 family.</text>
</comment>
<dbReference type="InterPro" id="IPR051601">
    <property type="entry name" value="Serine_prot/Carboxylest_S33"/>
</dbReference>
<proteinExistence type="inferred from homology"/>
<dbReference type="KEGG" id="ota:OT_ostta12g01470"/>
<dbReference type="Gene3D" id="3.40.50.1820">
    <property type="entry name" value="alpha/beta hydrolase"/>
    <property type="match status" value="1"/>
</dbReference>
<dbReference type="EMBL" id="CAID01000012">
    <property type="protein sequence ID" value="CEF99860.1"/>
    <property type="molecule type" value="Genomic_DNA"/>
</dbReference>
<evidence type="ECO:0000256" key="2">
    <source>
        <dbReference type="ARBA" id="ARBA00022801"/>
    </source>
</evidence>
<dbReference type="PANTHER" id="PTHR43248:SF3">
    <property type="entry name" value="AB HYDROLASE-1 DOMAIN-CONTAINING PROTEIN"/>
    <property type="match status" value="1"/>
</dbReference>
<evidence type="ECO:0000259" key="3">
    <source>
        <dbReference type="Pfam" id="PF12697"/>
    </source>
</evidence>
<dbReference type="InParanoid" id="A0A090M6I5"/>
<keyword evidence="5" id="KW-1185">Reference proteome</keyword>
<dbReference type="SUPFAM" id="SSF53474">
    <property type="entry name" value="alpha/beta-Hydrolases"/>
    <property type="match status" value="1"/>
</dbReference>
<protein>
    <submittedName>
        <fullName evidence="4">Alpha/beta hydrolase fold-1</fullName>
    </submittedName>
</protein>
<dbReference type="PANTHER" id="PTHR43248">
    <property type="entry name" value="2-SUCCINYL-6-HYDROXY-2,4-CYCLOHEXADIENE-1-CARBOXYLATE SYNTHASE"/>
    <property type="match status" value="1"/>
</dbReference>
<dbReference type="GO" id="GO:0016787">
    <property type="term" value="F:hydrolase activity"/>
    <property type="evidence" value="ECO:0007669"/>
    <property type="project" value="UniProtKB-KW"/>
</dbReference>
<dbReference type="PRINTS" id="PR00111">
    <property type="entry name" value="ABHYDROLASE"/>
</dbReference>
<comment type="caution">
    <text evidence="4">The sequence shown here is derived from an EMBL/GenBank/DDBJ whole genome shotgun (WGS) entry which is preliminary data.</text>
</comment>
<dbReference type="Pfam" id="PF12697">
    <property type="entry name" value="Abhydrolase_6"/>
    <property type="match status" value="1"/>
</dbReference>
<organism evidence="4 5">
    <name type="scientific">Ostreococcus tauri</name>
    <name type="common">Marine green alga</name>
    <dbReference type="NCBI Taxonomy" id="70448"/>
    <lineage>
        <taxon>Eukaryota</taxon>
        <taxon>Viridiplantae</taxon>
        <taxon>Chlorophyta</taxon>
        <taxon>Mamiellophyceae</taxon>
        <taxon>Mamiellales</taxon>
        <taxon>Bathycoccaceae</taxon>
        <taxon>Ostreococcus</taxon>
    </lineage>
</organism>
<accession>A0A090M6I5</accession>
<sequence>MIPHTLRTRPRMRTALARALNARVRAYASNSLAHEIRGPPLDEKPLDNVIFWLHGLMGQGKNWRTFTSRLRQSLVDRDGRSWRIVLVDLRGHGASASVGAGTTSEELLVDAARDVEALVNKLGVVPKIVVGHSLGGKIALEYSKIATAVPTQIWSLDSSPGKVEVTDAHGAGRVLAAIRQLPSRIPSRRWLAEALPKEFSRGLVDWIGSNLKNVSGGEELEWVHNFETVEALYQSFRNTDSWPAFEDPRTDFYVVKAERSTAWSATDVARLRKTPRSKFMVLPRADHWLHTDNPDGLLELMSDSILADL</sequence>
<dbReference type="RefSeq" id="XP_003082296.2">
    <property type="nucleotide sequence ID" value="XM_003082248.2"/>
</dbReference>
<dbReference type="Proteomes" id="UP000009170">
    <property type="component" value="Unassembled WGS sequence"/>
</dbReference>
<feature type="domain" description="AB hydrolase-1" evidence="3">
    <location>
        <begin position="51"/>
        <end position="299"/>
    </location>
</feature>
<keyword evidence="2 4" id="KW-0378">Hydrolase</keyword>
<evidence type="ECO:0000256" key="1">
    <source>
        <dbReference type="ARBA" id="ARBA00010088"/>
    </source>
</evidence>
<evidence type="ECO:0000313" key="4">
    <source>
        <dbReference type="EMBL" id="CEF99860.1"/>
    </source>
</evidence>
<reference evidence="5" key="1">
    <citation type="journal article" date="2006" name="Proc. Natl. Acad. Sci. U.S.A.">
        <title>Genome analysis of the smallest free-living eukaryote Ostreococcus tauri unveils many unique features.</title>
        <authorList>
            <person name="Derelle E."/>
            <person name="Ferraz C."/>
            <person name="Rombauts S."/>
            <person name="Rouze P."/>
            <person name="Worden A.Z."/>
            <person name="Robbens S."/>
            <person name="Partensky F."/>
            <person name="Degroeve S."/>
            <person name="Echeynie S."/>
            <person name="Cooke R."/>
            <person name="Saeys Y."/>
            <person name="Wuyts J."/>
            <person name="Jabbari K."/>
            <person name="Bowler C."/>
            <person name="Panaud O."/>
            <person name="Piegu B."/>
            <person name="Ball S.G."/>
            <person name="Ral J.-P."/>
            <person name="Bouget F.-Y."/>
            <person name="Piganeau G."/>
            <person name="De Baets B."/>
            <person name="Picard A."/>
            <person name="Delseny M."/>
            <person name="Demaille J."/>
            <person name="Van de Peer Y."/>
            <person name="Moreau H."/>
        </authorList>
    </citation>
    <scope>NUCLEOTIDE SEQUENCE [LARGE SCALE GENOMIC DNA]</scope>
    <source>
        <strain evidence="5">OTTH 0595 / CCAP 157/2 / RCC745</strain>
    </source>
</reference>